<dbReference type="AlphaFoldDB" id="A0A6J4QG35"/>
<reference evidence="1" key="1">
    <citation type="submission" date="2020-02" db="EMBL/GenBank/DDBJ databases">
        <authorList>
            <person name="Meier V. D."/>
        </authorList>
    </citation>
    <scope>NUCLEOTIDE SEQUENCE</scope>
    <source>
        <strain evidence="1">AVDCRST_MAG28</strain>
    </source>
</reference>
<proteinExistence type="predicted"/>
<name>A0A6J4QG35_9ACTN</name>
<sequence length="64" mass="7015">MKVKLTTTVRDFSGSPYPKGSVLEARIAPGGTLEVVGVQHLPLQPHEWSLMLTSEDLERLLLDG</sequence>
<dbReference type="EMBL" id="CADCVE010000015">
    <property type="protein sequence ID" value="CAA9443917.1"/>
    <property type="molecule type" value="Genomic_DNA"/>
</dbReference>
<accession>A0A6J4QG35</accession>
<evidence type="ECO:0000313" key="1">
    <source>
        <dbReference type="EMBL" id="CAA9443917.1"/>
    </source>
</evidence>
<organism evidence="1">
    <name type="scientific">uncultured Rubrobacteraceae bacterium</name>
    <dbReference type="NCBI Taxonomy" id="349277"/>
    <lineage>
        <taxon>Bacteria</taxon>
        <taxon>Bacillati</taxon>
        <taxon>Actinomycetota</taxon>
        <taxon>Rubrobacteria</taxon>
        <taxon>Rubrobacterales</taxon>
        <taxon>Rubrobacteraceae</taxon>
        <taxon>environmental samples</taxon>
    </lineage>
</organism>
<protein>
    <submittedName>
        <fullName evidence="1">Uncharacterized protein</fullName>
    </submittedName>
</protein>
<gene>
    <name evidence="1" type="ORF">AVDCRST_MAG28-788</name>
</gene>